<organism evidence="2">
    <name type="scientific">uncultured Blastococcus sp</name>
    <dbReference type="NCBI Taxonomy" id="217144"/>
    <lineage>
        <taxon>Bacteria</taxon>
        <taxon>Bacillati</taxon>
        <taxon>Actinomycetota</taxon>
        <taxon>Actinomycetes</taxon>
        <taxon>Geodermatophilales</taxon>
        <taxon>Geodermatophilaceae</taxon>
        <taxon>Blastococcus</taxon>
        <taxon>environmental samples</taxon>
    </lineage>
</organism>
<reference evidence="2" key="1">
    <citation type="submission" date="2020-02" db="EMBL/GenBank/DDBJ databases">
        <authorList>
            <person name="Meier V. D."/>
        </authorList>
    </citation>
    <scope>NUCLEOTIDE SEQUENCE</scope>
    <source>
        <strain evidence="2">AVDCRST_MAG57</strain>
    </source>
</reference>
<accession>A0A6J4J7W5</accession>
<evidence type="ECO:0000313" key="2">
    <source>
        <dbReference type="EMBL" id="CAA9269381.1"/>
    </source>
</evidence>
<dbReference type="AlphaFoldDB" id="A0A6J4J7W5"/>
<feature type="region of interest" description="Disordered" evidence="1">
    <location>
        <begin position="1"/>
        <end position="230"/>
    </location>
</feature>
<feature type="compositionally biased region" description="Basic and acidic residues" evidence="1">
    <location>
        <begin position="143"/>
        <end position="162"/>
    </location>
</feature>
<gene>
    <name evidence="2" type="ORF">AVDCRST_MAG57-3019</name>
</gene>
<feature type="compositionally biased region" description="Low complexity" evidence="1">
    <location>
        <begin position="26"/>
        <end position="44"/>
    </location>
</feature>
<feature type="compositionally biased region" description="Basic residues" evidence="1">
    <location>
        <begin position="219"/>
        <end position="230"/>
    </location>
</feature>
<name>A0A6J4J7W5_9ACTN</name>
<dbReference type="GO" id="GO:0008444">
    <property type="term" value="F:CDP-diacylglycerol-glycerol-3-phosphate 3-phosphatidyltransferase activity"/>
    <property type="evidence" value="ECO:0007669"/>
    <property type="project" value="UniProtKB-EC"/>
</dbReference>
<feature type="non-terminal residue" evidence="2">
    <location>
        <position position="1"/>
    </location>
</feature>
<keyword evidence="2" id="KW-0808">Transferase</keyword>
<feature type="compositionally biased region" description="Basic and acidic residues" evidence="1">
    <location>
        <begin position="115"/>
        <end position="128"/>
    </location>
</feature>
<feature type="compositionally biased region" description="Basic and acidic residues" evidence="1">
    <location>
        <begin position="71"/>
        <end position="85"/>
    </location>
</feature>
<dbReference type="EC" id="2.7.8.5" evidence="2"/>
<dbReference type="EMBL" id="CADCTI010000252">
    <property type="protein sequence ID" value="CAA9269381.1"/>
    <property type="molecule type" value="Genomic_DNA"/>
</dbReference>
<protein>
    <submittedName>
        <fullName evidence="2">CDP-diacylglycerol--glycerol-3-phosphate 3-phosphatidyltransferase</fullName>
        <ecNumber evidence="2">2.7.8.5</ecNumber>
    </submittedName>
</protein>
<proteinExistence type="predicted"/>
<evidence type="ECO:0000256" key="1">
    <source>
        <dbReference type="SAM" id="MobiDB-lite"/>
    </source>
</evidence>
<feature type="non-terminal residue" evidence="2">
    <location>
        <position position="230"/>
    </location>
</feature>
<feature type="compositionally biased region" description="Basic residues" evidence="1">
    <location>
        <begin position="86"/>
        <end position="102"/>
    </location>
</feature>
<sequence length="230" mass="25270">DRRRPGPGCHTAVVGQARQPAERTDAAAAGRGAAVRRPAAGVRWARVRRRGRRPVLGDAGLRPRHHHRPLRRDDRPPHRSGDRVRQAGRPHRRQGAHGHRAGRALDPRAAAVVGHRGDPDPRDRRDRAAVLGHPARRHRGEPRRKAEDRPPGAGDRALHPAVERAPGQRPLVGHGRRPAADRAHRPGLRLPGADAAPHQRAGDAGGRRPAGGRLDGSRRVGRRPHRHRRL</sequence>